<dbReference type="Proteomes" id="UP000011014">
    <property type="component" value="Unassembled WGS sequence"/>
</dbReference>
<sequence>MKFSNSAFLASSLKLASLPVIIAVLLRYAPGYFYGNKRVLEKPIAYEIVEDFLSESNIESLREWVFNERRFATAVDAAARGVESIGEDEPINADGGCDEMTFSAGPQSPTCKFSGRADIGLHFIKTGGHRGMKETPEKLISSILSFINYYPDKVNDPEIKKLFQDEEYLRKVGNICHDGWGTKEPRRDGDFIFRPTQVNIVLVPPGQDLPLHQDNQWYWGINQLSQPDWLLHSIKESGLYDDQMIPQAQGVAYLHGTKKNPYYEKGGEYVFFPNGPGADAQEIKPKRGQAILMDGGRMIHGVARTAPGYDVAAIDKDFFNRLEYQGNNTWYLLSDKELIDVFKTEDLRMTFVWRGLCFRDEAEKNKFEDHLKNKEFIPQEKILKQLESHMHETGRLSKSQILENMSRKEFARTLMNKYLQYPLDTIKTAWFPFNYCAASFGKPWLKTILSPFCTDRRERVDLTGQYPAAKEFCVEGKEERYQTNCNQL</sequence>
<dbReference type="Gene3D" id="2.60.120.620">
    <property type="entry name" value="q2cbj1_9rhob like domain"/>
    <property type="match status" value="1"/>
</dbReference>
<proteinExistence type="predicted"/>
<reference evidence="1" key="1">
    <citation type="journal article" date="2010" name="Science">
        <title>Plasticity of animal genome architecture unmasked by rapid evolution of a pelagic tunicate.</title>
        <authorList>
            <person name="Denoeud F."/>
            <person name="Henriet S."/>
            <person name="Mungpakdee S."/>
            <person name="Aury J.M."/>
            <person name="Da Silva C."/>
            <person name="Brinkmann H."/>
            <person name="Mikhaleva J."/>
            <person name="Olsen L.C."/>
            <person name="Jubin C."/>
            <person name="Canestro C."/>
            <person name="Bouquet J.M."/>
            <person name="Danks G."/>
            <person name="Poulain J."/>
            <person name="Campsteijn C."/>
            <person name="Adamski M."/>
            <person name="Cross I."/>
            <person name="Yadetie F."/>
            <person name="Muffato M."/>
            <person name="Louis A."/>
            <person name="Butcher S."/>
            <person name="Tsagkogeorga G."/>
            <person name="Konrad A."/>
            <person name="Singh S."/>
            <person name="Jensen M.F."/>
            <person name="Cong E.H."/>
            <person name="Eikeseth-Otteraa H."/>
            <person name="Noel B."/>
            <person name="Anthouard V."/>
            <person name="Porcel B.M."/>
            <person name="Kachouri-Lafond R."/>
            <person name="Nishino A."/>
            <person name="Ugolini M."/>
            <person name="Chourrout P."/>
            <person name="Nishida H."/>
            <person name="Aasland R."/>
            <person name="Huzurbazar S."/>
            <person name="Westhof E."/>
            <person name="Delsuc F."/>
            <person name="Lehrach H."/>
            <person name="Reinhardt R."/>
            <person name="Weissenbach J."/>
            <person name="Roy S.W."/>
            <person name="Artiguenave F."/>
            <person name="Postlethwait J.H."/>
            <person name="Manak J.R."/>
            <person name="Thompson E.M."/>
            <person name="Jaillon O."/>
            <person name="Du Pasquier L."/>
            <person name="Boudinot P."/>
            <person name="Liberles D.A."/>
            <person name="Volff J.N."/>
            <person name="Philippe H."/>
            <person name="Lenhard B."/>
            <person name="Roest Crollius H."/>
            <person name="Wincker P."/>
            <person name="Chourrout D."/>
        </authorList>
    </citation>
    <scope>NUCLEOTIDE SEQUENCE [LARGE SCALE GENOMIC DNA]</scope>
</reference>
<dbReference type="EMBL" id="FN654275">
    <property type="protein sequence ID" value="CBY30377.1"/>
    <property type="molecule type" value="Genomic_DNA"/>
</dbReference>
<protein>
    <submittedName>
        <fullName evidence="1">Uncharacterized protein</fullName>
    </submittedName>
</protein>
<name>E4Y3X9_OIKDI</name>
<dbReference type="AlphaFoldDB" id="E4Y3X9"/>
<evidence type="ECO:0000313" key="1">
    <source>
        <dbReference type="EMBL" id="CBY30377.1"/>
    </source>
</evidence>
<organism evidence="1">
    <name type="scientific">Oikopleura dioica</name>
    <name type="common">Tunicate</name>
    <dbReference type="NCBI Taxonomy" id="34765"/>
    <lineage>
        <taxon>Eukaryota</taxon>
        <taxon>Metazoa</taxon>
        <taxon>Chordata</taxon>
        <taxon>Tunicata</taxon>
        <taxon>Appendicularia</taxon>
        <taxon>Copelata</taxon>
        <taxon>Oikopleuridae</taxon>
        <taxon>Oikopleura</taxon>
    </lineage>
</organism>
<accession>E4Y3X9</accession>
<gene>
    <name evidence="1" type="ORF">GSOID_T00018242001</name>
</gene>